<feature type="compositionally biased region" description="Acidic residues" evidence="2">
    <location>
        <begin position="9"/>
        <end position="20"/>
    </location>
</feature>
<dbReference type="Proteomes" id="UP000186922">
    <property type="component" value="Unassembled WGS sequence"/>
</dbReference>
<sequence>MDPPKDDQEPMEEESDEELSPIEQAMKAVRSGMSQNKAAKTFNVCRATLANKLKGRHLGRWGGQCRFDPPEELILLEAMKQCRALGLQINRQKNIKVVEKMAASKGVDPAKFETPWLRGILRRYPLEGLDSTASDKEEDAEAVAEASVQMTDASISIADMNLPLSKPKPSFADLQAELCGAELMKELHGGGFLEDPQGLWVIVESLISVKGYYRKYYGASNTPGSEKPLRVLVCCNASGSFLPPCVLVPKDLNDPENRNFEQFSQLARQHLFPLLSAQKNVILLDRAATQLRREPDFVMACSESDKEIKLLPFPRGKISQNWSVKAAAVLNKCWCIYLKTAYIHSDAQPNEGNLYDVVEHLKKAWTKLPLKKVIQTAFEKTGLYPYKPEALAETVEAKVLVTGRLKAAVRRLPHKQKRAAVRQLLTDMGLTKEQYLPIMNSIRRHLDANLPEGQRLTRVKPLPKRTKEQIAAEEATFLEEEI</sequence>
<dbReference type="GO" id="GO:0005634">
    <property type="term" value="C:nucleus"/>
    <property type="evidence" value="ECO:0007669"/>
    <property type="project" value="UniProtKB-SubCell"/>
</dbReference>
<evidence type="ECO:0000313" key="5">
    <source>
        <dbReference type="Proteomes" id="UP000186922"/>
    </source>
</evidence>
<evidence type="ECO:0000256" key="2">
    <source>
        <dbReference type="SAM" id="MobiDB-lite"/>
    </source>
</evidence>
<dbReference type="EMBL" id="BDGG01000015">
    <property type="protein sequence ID" value="GAV07503.1"/>
    <property type="molecule type" value="Genomic_DNA"/>
</dbReference>
<dbReference type="Pfam" id="PF05225">
    <property type="entry name" value="HTH_psq"/>
    <property type="match status" value="1"/>
</dbReference>
<keyword evidence="5" id="KW-1185">Reference proteome</keyword>
<evidence type="ECO:0000313" key="4">
    <source>
        <dbReference type="EMBL" id="GAV07503.1"/>
    </source>
</evidence>
<dbReference type="InterPro" id="IPR009057">
    <property type="entry name" value="Homeodomain-like_sf"/>
</dbReference>
<feature type="domain" description="HTH psq-type" evidence="3">
    <location>
        <begin position="23"/>
        <end position="56"/>
    </location>
</feature>
<evidence type="ECO:0000256" key="1">
    <source>
        <dbReference type="ARBA" id="ARBA00004123"/>
    </source>
</evidence>
<reference evidence="4 5" key="1">
    <citation type="journal article" date="2016" name="Nat. Commun.">
        <title>Extremotolerant tardigrade genome and improved radiotolerance of human cultured cells by tardigrade-unique protein.</title>
        <authorList>
            <person name="Hashimoto T."/>
            <person name="Horikawa D.D."/>
            <person name="Saito Y."/>
            <person name="Kuwahara H."/>
            <person name="Kozuka-Hata H."/>
            <person name="Shin-I T."/>
            <person name="Minakuchi Y."/>
            <person name="Ohishi K."/>
            <person name="Motoyama A."/>
            <person name="Aizu T."/>
            <person name="Enomoto A."/>
            <person name="Kondo K."/>
            <person name="Tanaka S."/>
            <person name="Hara Y."/>
            <person name="Koshikawa S."/>
            <person name="Sagara H."/>
            <person name="Miura T."/>
            <person name="Yokobori S."/>
            <person name="Miyagawa K."/>
            <person name="Suzuki Y."/>
            <person name="Kubo T."/>
            <person name="Oyama M."/>
            <person name="Kohara Y."/>
            <person name="Fujiyama A."/>
            <person name="Arakawa K."/>
            <person name="Katayama T."/>
            <person name="Toyoda A."/>
            <person name="Kunieda T."/>
        </authorList>
    </citation>
    <scope>NUCLEOTIDE SEQUENCE [LARGE SCALE GENOMIC DNA]</scope>
    <source>
        <strain evidence="4 5">YOKOZUNA-1</strain>
    </source>
</reference>
<dbReference type="OrthoDB" id="71166at2759"/>
<name>A0A1D1W3Z8_RAMVA</name>
<dbReference type="AlphaFoldDB" id="A0A1D1W3Z8"/>
<evidence type="ECO:0000259" key="3">
    <source>
        <dbReference type="Pfam" id="PF05225"/>
    </source>
</evidence>
<dbReference type="GO" id="GO:0003677">
    <property type="term" value="F:DNA binding"/>
    <property type="evidence" value="ECO:0007669"/>
    <property type="project" value="InterPro"/>
</dbReference>
<protein>
    <recommendedName>
        <fullName evidence="3">HTH psq-type domain-containing protein</fullName>
    </recommendedName>
</protein>
<accession>A0A1D1W3Z8</accession>
<gene>
    <name evidence="4" type="primary">RvY_17329-1</name>
    <name evidence="4" type="synonym">RvY_17329.1</name>
    <name evidence="4" type="ORF">RvY_17329</name>
</gene>
<feature type="region of interest" description="Disordered" evidence="2">
    <location>
        <begin position="1"/>
        <end position="20"/>
    </location>
</feature>
<dbReference type="InterPro" id="IPR007889">
    <property type="entry name" value="HTH_Psq"/>
</dbReference>
<comment type="caution">
    <text evidence="4">The sequence shown here is derived from an EMBL/GenBank/DDBJ whole genome shotgun (WGS) entry which is preliminary data.</text>
</comment>
<dbReference type="Gene3D" id="1.10.10.60">
    <property type="entry name" value="Homeodomain-like"/>
    <property type="match status" value="1"/>
</dbReference>
<dbReference type="SUPFAM" id="SSF46689">
    <property type="entry name" value="Homeodomain-like"/>
    <property type="match status" value="1"/>
</dbReference>
<comment type="subcellular location">
    <subcellularLocation>
        <location evidence="1">Nucleus</location>
    </subcellularLocation>
</comment>
<proteinExistence type="predicted"/>
<organism evidence="4 5">
    <name type="scientific">Ramazzottius varieornatus</name>
    <name type="common">Water bear</name>
    <name type="synonym">Tardigrade</name>
    <dbReference type="NCBI Taxonomy" id="947166"/>
    <lineage>
        <taxon>Eukaryota</taxon>
        <taxon>Metazoa</taxon>
        <taxon>Ecdysozoa</taxon>
        <taxon>Tardigrada</taxon>
        <taxon>Eutardigrada</taxon>
        <taxon>Parachela</taxon>
        <taxon>Hypsibioidea</taxon>
        <taxon>Ramazzottiidae</taxon>
        <taxon>Ramazzottius</taxon>
    </lineage>
</organism>